<reference evidence="2" key="1">
    <citation type="submission" date="2020-03" db="EMBL/GenBank/DDBJ databases">
        <title>A mixture of massive structural variations and highly conserved coding sequences in Ustilaginoidea virens genome.</title>
        <authorList>
            <person name="Zhang K."/>
            <person name="Zhao Z."/>
            <person name="Zhang Z."/>
            <person name="Li Y."/>
            <person name="Hsiang T."/>
            <person name="Sun W."/>
        </authorList>
    </citation>
    <scope>NUCLEOTIDE SEQUENCE</scope>
    <source>
        <strain evidence="2">UV-8b</strain>
    </source>
</reference>
<dbReference type="AlphaFoldDB" id="A0A8E5HYQ6"/>
<sequence length="92" mass="9743">MRSGLLDDVDALHPPSLRGVVCGQASSKPKVCNLLSRCSISCPHPTLSEDCSQPSHEMGPVARSTLDPGGSSGKDPRAPERRAREPQRPPSS</sequence>
<feature type="region of interest" description="Disordered" evidence="1">
    <location>
        <begin position="46"/>
        <end position="92"/>
    </location>
</feature>
<evidence type="ECO:0000256" key="1">
    <source>
        <dbReference type="SAM" id="MobiDB-lite"/>
    </source>
</evidence>
<name>A0A8E5HYQ6_USTVR</name>
<dbReference type="RefSeq" id="XP_043001610.1">
    <property type="nucleotide sequence ID" value="XM_043145675.1"/>
</dbReference>
<evidence type="ECO:0000313" key="2">
    <source>
        <dbReference type="EMBL" id="QUC23937.1"/>
    </source>
</evidence>
<evidence type="ECO:0000313" key="3">
    <source>
        <dbReference type="Proteomes" id="UP000027002"/>
    </source>
</evidence>
<proteinExistence type="predicted"/>
<protein>
    <submittedName>
        <fullName evidence="2">Uncharacterized protein</fullName>
    </submittedName>
</protein>
<accession>A0A8E5HYQ6</accession>
<keyword evidence="3" id="KW-1185">Reference proteome</keyword>
<dbReference type="EMBL" id="CP072759">
    <property type="protein sequence ID" value="QUC23937.1"/>
    <property type="molecule type" value="Genomic_DNA"/>
</dbReference>
<dbReference type="Proteomes" id="UP000027002">
    <property type="component" value="Chromosome 7"/>
</dbReference>
<dbReference type="GeneID" id="66068955"/>
<feature type="compositionally biased region" description="Basic and acidic residues" evidence="1">
    <location>
        <begin position="74"/>
        <end position="92"/>
    </location>
</feature>
<organism evidence="2 3">
    <name type="scientific">Ustilaginoidea virens</name>
    <name type="common">Rice false smut fungus</name>
    <name type="synonym">Villosiclava virens</name>
    <dbReference type="NCBI Taxonomy" id="1159556"/>
    <lineage>
        <taxon>Eukaryota</taxon>
        <taxon>Fungi</taxon>
        <taxon>Dikarya</taxon>
        <taxon>Ascomycota</taxon>
        <taxon>Pezizomycotina</taxon>
        <taxon>Sordariomycetes</taxon>
        <taxon>Hypocreomycetidae</taxon>
        <taxon>Hypocreales</taxon>
        <taxon>Clavicipitaceae</taxon>
        <taxon>Ustilaginoidea</taxon>
    </lineage>
</organism>
<gene>
    <name evidence="2" type="ORF">UV8b_08178</name>
</gene>
<dbReference type="KEGG" id="uvi:66068955"/>